<dbReference type="OrthoDB" id="108454at2"/>
<dbReference type="Proteomes" id="UP000321820">
    <property type="component" value="Chromosome"/>
</dbReference>
<protein>
    <submittedName>
        <fullName evidence="1">Gluconolaconase</fullName>
    </submittedName>
</protein>
<dbReference type="Gene3D" id="2.60.40.10">
    <property type="entry name" value="Immunoglobulins"/>
    <property type="match status" value="1"/>
</dbReference>
<dbReference type="PANTHER" id="PTHR47572">
    <property type="entry name" value="LIPOPROTEIN-RELATED"/>
    <property type="match status" value="1"/>
</dbReference>
<dbReference type="InterPro" id="IPR013783">
    <property type="entry name" value="Ig-like_fold"/>
</dbReference>
<dbReference type="AlphaFoldDB" id="A0A5B9E917"/>
<dbReference type="InterPro" id="IPR011042">
    <property type="entry name" value="6-blade_b-propeller_TolB-like"/>
</dbReference>
<sequence length="351" mass="37456">MAAAFRFGSNVEAPHLDSVTPLAALPNGEFQVQGKALGVYEGHLPTVTIGDVPARLALSRTSRLSVRVPEGSITGDLVVRSHGSTSNPLPVRVAVPMADNLHPVANPAVDAQGNVYATLSGPRNQKTPVSIFRIDRDFQVRPFVRDLMNPTGLAFDAEGYLYASSRAEGIVYRISPTGAMAVYAEGMGVATGIAFDNDGNLFVGDRSGTIFKIDRERQIFVYATLEPSVAAYHLTVSTNGTLFVTAPTTSSRDHVYTINRNGEVDTFYTGLGRPQGSAFDTDSNFYVAASLNGQRGIVRITPRREASLIVSGNSIVGFCFLEDGCAAIATNNALYHVELGIEGQLLPSINS</sequence>
<name>A0A5B9E917_9BACT</name>
<gene>
    <name evidence="1" type="ORF">FTW19_12190</name>
</gene>
<keyword evidence="2" id="KW-1185">Reference proteome</keyword>
<dbReference type="SUPFAM" id="SSF63829">
    <property type="entry name" value="Calcium-dependent phosphotriesterase"/>
    <property type="match status" value="1"/>
</dbReference>
<dbReference type="Gene3D" id="2.120.10.30">
    <property type="entry name" value="TolB, C-terminal domain"/>
    <property type="match status" value="1"/>
</dbReference>
<dbReference type="InterPro" id="IPR051262">
    <property type="entry name" value="SMP-30/CGR1_Lactonase"/>
</dbReference>
<reference evidence="1 2" key="1">
    <citation type="submission" date="2019-08" db="EMBL/GenBank/DDBJ databases">
        <title>Complete genome sequence of Terriglobus albidus strain ORNL.</title>
        <authorList>
            <person name="Podar M."/>
        </authorList>
    </citation>
    <scope>NUCLEOTIDE SEQUENCE [LARGE SCALE GENOMIC DNA]</scope>
    <source>
        <strain evidence="1 2">ORNL</strain>
    </source>
</reference>
<evidence type="ECO:0000313" key="2">
    <source>
        <dbReference type="Proteomes" id="UP000321820"/>
    </source>
</evidence>
<accession>A0A5B9E917</accession>
<organism evidence="1 2">
    <name type="scientific">Terriglobus albidus</name>
    <dbReference type="NCBI Taxonomy" id="1592106"/>
    <lineage>
        <taxon>Bacteria</taxon>
        <taxon>Pseudomonadati</taxon>
        <taxon>Acidobacteriota</taxon>
        <taxon>Terriglobia</taxon>
        <taxon>Terriglobales</taxon>
        <taxon>Acidobacteriaceae</taxon>
        <taxon>Terriglobus</taxon>
    </lineage>
</organism>
<proteinExistence type="predicted"/>
<evidence type="ECO:0000313" key="1">
    <source>
        <dbReference type="EMBL" id="QEE28693.1"/>
    </source>
</evidence>
<dbReference type="EMBL" id="CP042806">
    <property type="protein sequence ID" value="QEE28693.1"/>
    <property type="molecule type" value="Genomic_DNA"/>
</dbReference>
<dbReference type="PANTHER" id="PTHR47572:SF4">
    <property type="entry name" value="LACTONASE DRP35"/>
    <property type="match status" value="1"/>
</dbReference>
<dbReference type="KEGG" id="talb:FTW19_12190"/>
<dbReference type="RefSeq" id="WP_147647883.1">
    <property type="nucleotide sequence ID" value="NZ_CP042806.1"/>
</dbReference>